<dbReference type="SUPFAM" id="SSF51126">
    <property type="entry name" value="Pectin lyase-like"/>
    <property type="match status" value="1"/>
</dbReference>
<comment type="caution">
    <text evidence="2">The sequence shown here is derived from an EMBL/GenBank/DDBJ whole genome shotgun (WGS) entry which is preliminary data.</text>
</comment>
<feature type="compositionally biased region" description="Basic residues" evidence="1">
    <location>
        <begin position="686"/>
        <end position="701"/>
    </location>
</feature>
<dbReference type="GO" id="GO:0005737">
    <property type="term" value="C:cytoplasm"/>
    <property type="evidence" value="ECO:0007669"/>
    <property type="project" value="TreeGrafter"/>
</dbReference>
<evidence type="ECO:0000313" key="2">
    <source>
        <dbReference type="EMBL" id="KAG0269753.1"/>
    </source>
</evidence>
<feature type="compositionally biased region" description="Low complexity" evidence="1">
    <location>
        <begin position="266"/>
        <end position="283"/>
    </location>
</feature>
<feature type="region of interest" description="Disordered" evidence="1">
    <location>
        <begin position="638"/>
        <end position="729"/>
    </location>
</feature>
<dbReference type="EMBL" id="JAAAJB010000018">
    <property type="protein sequence ID" value="KAG0269753.1"/>
    <property type="molecule type" value="Genomic_DNA"/>
</dbReference>
<evidence type="ECO:0000313" key="3">
    <source>
        <dbReference type="Proteomes" id="UP000807716"/>
    </source>
</evidence>
<accession>A0A9P6QIG6</accession>
<dbReference type="InterPro" id="IPR011050">
    <property type="entry name" value="Pectin_lyase_fold/virulence"/>
</dbReference>
<dbReference type="PANTHER" id="PTHR35020:SF2">
    <property type="entry name" value="N-ACETYLGLUCOSAMINE-INDUCED PROTEIN 1"/>
    <property type="match status" value="1"/>
</dbReference>
<dbReference type="Proteomes" id="UP000807716">
    <property type="component" value="Unassembled WGS sequence"/>
</dbReference>
<feature type="region of interest" description="Disordered" evidence="1">
    <location>
        <begin position="306"/>
        <end position="342"/>
    </location>
</feature>
<dbReference type="InterPro" id="IPR022036">
    <property type="entry name" value="DUF3605"/>
</dbReference>
<feature type="region of interest" description="Disordered" evidence="1">
    <location>
        <begin position="508"/>
        <end position="625"/>
    </location>
</feature>
<evidence type="ECO:0000256" key="1">
    <source>
        <dbReference type="SAM" id="MobiDB-lite"/>
    </source>
</evidence>
<sequence length="1313" mass="145871">MTPVPNITTAIPNHKQHAGNDSPSSQRTDSPTARTNSPPFQFKKPTNKKFSWEELTQMVASKDLTPMGRSEKVQAAYERAVKQRTRRYGSVDNFVRQRVLHWPPPTPNSPSFRSTDDLLSPPSSDDDDAWDSEPCSNPPSPTEPQDPLEVALKQNEFPYSVQEGIEHWLIWSRHSLRDEQWIRRYLEERLPGREYLFFVNSADQRSIKSIFHIQVFTKGKGAVLDEDDIEERLACTDNGRALLGSILVVTAMSSDLHVSSDSLTHPSMPSERQQQPQSQQNTQRVTSAKMDEAKVAGMEETLLLAQESNGTDPSEGRKAIHDATTNKSILDEEDEGDDDDEQQQYDVDHELLRHASNPLLRLESQVGLPQVAGAAPTLPAPIGPDGQTMDRKQLQQEYLSRLELDRTKLAGSLYLELDPEDLPQTTSPQQELQPFGLPHLSKEIFPWDIWGLEDNDDDEEEGLDEALVDEELDADDANAADVISVKSQEYKLHRSLTRVDLVDLKTDTKSDRDPELDSMENAHAPVDDVSIGDTQLRGSQDGHLPSCSCSSSTSKSSSHSVEPKVKEVISEIATSVKDSDDGSATVDAEQDYVSLEDPPKDECTCGKKQQDGLEGNAKTPPLSEQPCCKHCQMVTASNSSISSAGNDTTKPDEEHDAPVAAPDDPNVTGSAGEIVQDPADPPSTPHHPRYEHRRTKSRAFRRGLQQQDEIDTRPRGRGKAEFDDDEIQDQQIVEIHEVDNAMDQESETSNEGINQDIDEDGTMTPDAASWEPYSKLVHPFLQGDPTSALAYEAYNRHGDRIMDFSMVGWNEGNSPLPDARKIPVLEQLFPRAGAESDRDQGDDSVRIQEALDRALKHVAGAVTSETMEPLGAVVLERGVYRLSHPLTIKGSGILFRGDPEGGTRIVCQWPSSGYRYAIEINSFVRDEILKASRVPVVAQYTPVGSFSLSLDPEYLASAGYNVGDSVVVTRVGNKQWVHDVHMDYFPNEGKKGRKPWTHMNILMYRTIRSLDVLTGIVQLDAPLPVAISREYGGGWMTKIGADRKIRAIGVQYLDMVFSSNIGRHTPGEMLEKKGRGAVDYRFSSELLFNYALRLNNVQHSYVTHITSAYFHNVLSTGSSSHHLTMDAIVHSYPEKMFSGQAAFMLSCQLSLVRNCLSQGSLHFFVEISRVPGPNVIHRVQAINAGRPDQPMLADFEPGTIGPHEKFCTGILMDQVVTDGAIKIENRGGKGTGRGFTGVNSVIWNSRARQGIITHRAKGFENFVIGSEEFEALTDHPQELQGWKEHLGAEVLPGSLYLRQLADRLERLKRGWIA</sequence>
<proteinExistence type="predicted"/>
<dbReference type="PANTHER" id="PTHR35020">
    <property type="entry name" value="N-ACETYLGLUCOSAMINE-INDUCED PROTEIN 1"/>
    <property type="match status" value="1"/>
</dbReference>
<feature type="compositionally biased region" description="Polar residues" evidence="1">
    <location>
        <begin position="1"/>
        <end position="11"/>
    </location>
</feature>
<feature type="compositionally biased region" description="Basic and acidic residues" evidence="1">
    <location>
        <begin position="597"/>
        <end position="611"/>
    </location>
</feature>
<feature type="region of interest" description="Disordered" evidence="1">
    <location>
        <begin position="1"/>
        <end position="49"/>
    </location>
</feature>
<dbReference type="Pfam" id="PF12239">
    <property type="entry name" value="DUF3605"/>
    <property type="match status" value="1"/>
</dbReference>
<dbReference type="GO" id="GO:0006044">
    <property type="term" value="P:N-acetylglucosamine metabolic process"/>
    <property type="evidence" value="ECO:0007669"/>
    <property type="project" value="TreeGrafter"/>
</dbReference>
<keyword evidence="3" id="KW-1185">Reference proteome</keyword>
<reference evidence="2" key="1">
    <citation type="journal article" date="2020" name="Fungal Divers.">
        <title>Resolving the Mortierellaceae phylogeny through synthesis of multi-gene phylogenetics and phylogenomics.</title>
        <authorList>
            <person name="Vandepol N."/>
            <person name="Liber J."/>
            <person name="Desiro A."/>
            <person name="Na H."/>
            <person name="Kennedy M."/>
            <person name="Barry K."/>
            <person name="Grigoriev I.V."/>
            <person name="Miller A.N."/>
            <person name="O'Donnell K."/>
            <person name="Stajich J.E."/>
            <person name="Bonito G."/>
        </authorList>
    </citation>
    <scope>NUCLEOTIDE SEQUENCE</scope>
    <source>
        <strain evidence="2">BC1065</strain>
    </source>
</reference>
<feature type="region of interest" description="Disordered" evidence="1">
    <location>
        <begin position="258"/>
        <end position="289"/>
    </location>
</feature>
<feature type="region of interest" description="Disordered" evidence="1">
    <location>
        <begin position="99"/>
        <end position="147"/>
    </location>
</feature>
<gene>
    <name evidence="2" type="ORF">DFQ27_002169</name>
</gene>
<feature type="compositionally biased region" description="Polar residues" evidence="1">
    <location>
        <begin position="19"/>
        <end position="39"/>
    </location>
</feature>
<feature type="compositionally biased region" description="Low complexity" evidence="1">
    <location>
        <begin position="546"/>
        <end position="560"/>
    </location>
</feature>
<protein>
    <submittedName>
        <fullName evidence="2">Uncharacterized protein</fullName>
    </submittedName>
</protein>
<name>A0A9P6QIG6_9FUNG</name>
<feature type="compositionally biased region" description="Acidic residues" evidence="1">
    <location>
        <begin position="331"/>
        <end position="342"/>
    </location>
</feature>
<dbReference type="OrthoDB" id="509690at2759"/>
<organism evidence="2 3">
    <name type="scientific">Actinomortierella ambigua</name>
    <dbReference type="NCBI Taxonomy" id="1343610"/>
    <lineage>
        <taxon>Eukaryota</taxon>
        <taxon>Fungi</taxon>
        <taxon>Fungi incertae sedis</taxon>
        <taxon>Mucoromycota</taxon>
        <taxon>Mortierellomycotina</taxon>
        <taxon>Mortierellomycetes</taxon>
        <taxon>Mortierellales</taxon>
        <taxon>Mortierellaceae</taxon>
        <taxon>Actinomortierella</taxon>
    </lineage>
</organism>
<feature type="compositionally biased region" description="Polar residues" evidence="1">
    <location>
        <begin position="638"/>
        <end position="648"/>
    </location>
</feature>
<feature type="compositionally biased region" description="Basic and acidic residues" evidence="1">
    <location>
        <begin position="710"/>
        <end position="721"/>
    </location>
</feature>